<name>A0A7Y0EQA7_9BIFI</name>
<evidence type="ECO:0000256" key="2">
    <source>
        <dbReference type="ARBA" id="ARBA00007186"/>
    </source>
</evidence>
<comment type="caution">
    <text evidence="7">The sequence shown here is derived from an EMBL/GenBank/DDBJ whole genome shotgun (WGS) entry which is preliminary data.</text>
</comment>
<dbReference type="GO" id="GO:0046556">
    <property type="term" value="F:alpha-L-arabinofuranosidase activity"/>
    <property type="evidence" value="ECO:0007669"/>
    <property type="project" value="UniProtKB-EC"/>
</dbReference>
<keyword evidence="4" id="KW-0732">Signal</keyword>
<gene>
    <name evidence="7" type="ORF">G1C95_1607</name>
</gene>
<evidence type="ECO:0000313" key="8">
    <source>
        <dbReference type="Proteomes" id="UP000532194"/>
    </source>
</evidence>
<dbReference type="EMBL" id="JAAIII010000004">
    <property type="protein sequence ID" value="NMM94420.1"/>
    <property type="molecule type" value="Genomic_DNA"/>
</dbReference>
<dbReference type="GO" id="GO:0046373">
    <property type="term" value="P:L-arabinose metabolic process"/>
    <property type="evidence" value="ECO:0007669"/>
    <property type="project" value="InterPro"/>
</dbReference>
<evidence type="ECO:0000256" key="1">
    <source>
        <dbReference type="ARBA" id="ARBA00001462"/>
    </source>
</evidence>
<reference evidence="7 8" key="1">
    <citation type="submission" date="2020-02" db="EMBL/GenBank/DDBJ databases">
        <title>Characterization of phylogenetic diversity of novel bifidobacterial species isolated in Czech ZOOs.</title>
        <authorList>
            <person name="Lugli G.A."/>
            <person name="Vera N.B."/>
            <person name="Ventura M."/>
        </authorList>
    </citation>
    <scope>NUCLEOTIDE SEQUENCE [LARGE SCALE GENOMIC DNA]</scope>
    <source>
        <strain evidence="7 8">DSM 109957</strain>
    </source>
</reference>
<evidence type="ECO:0000313" key="7">
    <source>
        <dbReference type="EMBL" id="NMM94420.1"/>
    </source>
</evidence>
<dbReference type="Gene3D" id="3.20.20.80">
    <property type="entry name" value="Glycosidases"/>
    <property type="match status" value="1"/>
</dbReference>
<organism evidence="7 8">
    <name type="scientific">Bifidobacterium oedipodis</name>
    <dbReference type="NCBI Taxonomy" id="2675322"/>
    <lineage>
        <taxon>Bacteria</taxon>
        <taxon>Bacillati</taxon>
        <taxon>Actinomycetota</taxon>
        <taxon>Actinomycetes</taxon>
        <taxon>Bifidobacteriales</taxon>
        <taxon>Bifidobacteriaceae</taxon>
        <taxon>Bifidobacterium</taxon>
    </lineage>
</organism>
<dbReference type="PANTHER" id="PTHR31776">
    <property type="entry name" value="ALPHA-L-ARABINOFURANOSIDASE 1"/>
    <property type="match status" value="1"/>
</dbReference>
<dbReference type="Gene3D" id="2.60.120.560">
    <property type="entry name" value="Exo-inulinase, domain 1"/>
    <property type="match status" value="1"/>
</dbReference>
<dbReference type="EC" id="3.2.1.55" evidence="3"/>
<dbReference type="InterPro" id="IPR055235">
    <property type="entry name" value="ASD1_cat"/>
</dbReference>
<dbReference type="AlphaFoldDB" id="A0A7Y0EQA7"/>
<protein>
    <recommendedName>
        <fullName evidence="3">non-reducing end alpha-L-arabinofuranosidase</fullName>
        <ecNumber evidence="3">3.2.1.55</ecNumber>
    </recommendedName>
</protein>
<evidence type="ECO:0000259" key="6">
    <source>
        <dbReference type="SMART" id="SM00813"/>
    </source>
</evidence>
<dbReference type="InterPro" id="IPR017853">
    <property type="entry name" value="GH"/>
</dbReference>
<proteinExistence type="inferred from homology"/>
<evidence type="ECO:0000256" key="5">
    <source>
        <dbReference type="ARBA" id="ARBA00022801"/>
    </source>
</evidence>
<dbReference type="SMART" id="SM00813">
    <property type="entry name" value="Alpha-L-AF_C"/>
    <property type="match status" value="1"/>
</dbReference>
<dbReference type="Gene3D" id="2.60.120.260">
    <property type="entry name" value="Galactose-binding domain-like"/>
    <property type="match status" value="1"/>
</dbReference>
<dbReference type="SUPFAM" id="SSF51445">
    <property type="entry name" value="(Trans)glycosidases"/>
    <property type="match status" value="1"/>
</dbReference>
<dbReference type="RefSeq" id="WP_169172430.1">
    <property type="nucleotide sequence ID" value="NZ_JAAIII010000004.1"/>
</dbReference>
<comment type="catalytic activity">
    <reaction evidence="1">
        <text>Hydrolysis of terminal non-reducing alpha-L-arabinofuranoside residues in alpha-L-arabinosides.</text>
        <dbReference type="EC" id="3.2.1.55"/>
    </reaction>
</comment>
<dbReference type="SUPFAM" id="SSF49785">
    <property type="entry name" value="Galactose-binding domain-like"/>
    <property type="match status" value="1"/>
</dbReference>
<sequence>MTLDKLTAHRGSTVRSINPGMWGIFFEDINYGADGGLNADLVQNGAFEYNYADHTQWTNYSFWNKEYAPGTYAAFSISTDDPVAEENPHHPVVEVEGGPAWLTNDGFDGMTFTAGEQYTFSMWAKVEGAHDLPVNVQLLNQRSEIIGSAQVIATTGRWNKVTATLEACADETLGALRIEFPQSGIYAVDFISLEPTRLYKGLEHFRSDLVQVLDELRPSFMRFPGGCIVHGNGIDNVYHWKNSVGAVEHRKHNFNIWGYHQSFRIGFYEYFRLCETIGADPLPVLPAGVTCQGTQKGPVAFPQSEMGRYVQDVLDLIEFANGDISTPWGKVRADMGHPAPFGMTMLGIGNEDQIDEAFKRRFEQIYHAVTEAHPEITVVGTSGGWEYMDGRAYGNALGVPILDEHPYRSPAWWFRHTDFYGETNVPRGGSTIYVGEYGSNENFALNGLAEACAMQYMEYNGDAVSMASYAPLFARNGHHKWVPDLIFFDGQRAYHTYSYWVQRMFMHTPADSVREVLLDGPQHIERYVDDTINFAIDSPADTVNDCTGITVTLPDGQVVNVPDMYVDGAGYFDAGLDLHGDAYTLDMHVNHVLGRRPVALRLGAGKGHNHYWIHMDRWWRVMSWDAASGEYETARIPFDNHRGPYRPGDEYDLRVEVKDRGRHIRVFVNGELTLDGKDYGLNGVGNPVENRRFVTMACNTKRGETYIRVVNATADAMQVDLRDVLSEFDGLDAVHVVTLAASDPRDGGFDVEAPTSPQTTTVDLSAGSYVADPWSFSILTVQ</sequence>
<dbReference type="InterPro" id="IPR008979">
    <property type="entry name" value="Galactose-bd-like_sf"/>
</dbReference>
<dbReference type="Pfam" id="PF22848">
    <property type="entry name" value="ASD1_dom"/>
    <property type="match status" value="1"/>
</dbReference>
<dbReference type="InterPro" id="IPR051563">
    <property type="entry name" value="Glycosyl_Hydrolase_51"/>
</dbReference>
<keyword evidence="5" id="KW-0378">Hydrolase</keyword>
<dbReference type="Pfam" id="PF06964">
    <property type="entry name" value="Alpha-L-AF_C"/>
    <property type="match status" value="1"/>
</dbReference>
<keyword evidence="8" id="KW-1185">Reference proteome</keyword>
<dbReference type="Proteomes" id="UP000532194">
    <property type="component" value="Unassembled WGS sequence"/>
</dbReference>
<feature type="domain" description="Alpha-L-arabinofuranosidase C-terminal" evidence="6">
    <location>
        <begin position="435"/>
        <end position="775"/>
    </location>
</feature>
<comment type="similarity">
    <text evidence="2">Belongs to the glycosyl hydrolase 51 family.</text>
</comment>
<evidence type="ECO:0000256" key="4">
    <source>
        <dbReference type="ARBA" id="ARBA00022729"/>
    </source>
</evidence>
<accession>A0A7Y0EQA7</accession>
<evidence type="ECO:0000256" key="3">
    <source>
        <dbReference type="ARBA" id="ARBA00012670"/>
    </source>
</evidence>
<dbReference type="InterPro" id="IPR010720">
    <property type="entry name" value="Alpha-L-AF_C"/>
</dbReference>
<dbReference type="PANTHER" id="PTHR31776:SF26">
    <property type="entry name" value="SECRETED ARABINOSIDASE"/>
    <property type="match status" value="1"/>
</dbReference>